<evidence type="ECO:0000256" key="1">
    <source>
        <dbReference type="SAM" id="Phobius"/>
    </source>
</evidence>
<feature type="transmembrane region" description="Helical" evidence="1">
    <location>
        <begin position="69"/>
        <end position="85"/>
    </location>
</feature>
<keyword evidence="3" id="KW-1185">Reference proteome</keyword>
<accession>A0A399D6B3</accession>
<dbReference type="Proteomes" id="UP000266441">
    <property type="component" value="Unassembled WGS sequence"/>
</dbReference>
<name>A0A399D6B3_9BACT</name>
<proteinExistence type="predicted"/>
<dbReference type="AlphaFoldDB" id="A0A399D6B3"/>
<keyword evidence="1" id="KW-0812">Transmembrane</keyword>
<gene>
    <name evidence="2" type="ORF">D1164_06755</name>
</gene>
<reference evidence="2 3" key="1">
    <citation type="journal article" date="2015" name="Int. J. Syst. Evol. Microbiol.">
        <title>Mariniphaga sediminis sp. nov., isolated from coastal sediment.</title>
        <authorList>
            <person name="Wang F.Q."/>
            <person name="Shen Q.Y."/>
            <person name="Chen G.J."/>
            <person name="Du Z.J."/>
        </authorList>
    </citation>
    <scope>NUCLEOTIDE SEQUENCE [LARGE SCALE GENOMIC DNA]</scope>
    <source>
        <strain evidence="2 3">SY21</strain>
    </source>
</reference>
<sequence>MPSRVSFLFTGYSIEALQCRDNECPDAIKLSPEGKFNLLKIAFTGALNGIMNVVAKLQIKKRALKVTKPTTKLLLFFSIIIWFWLNKFNLNYCYYAGMANL</sequence>
<keyword evidence="1" id="KW-0472">Membrane</keyword>
<keyword evidence="1" id="KW-1133">Transmembrane helix</keyword>
<evidence type="ECO:0000313" key="2">
    <source>
        <dbReference type="EMBL" id="RIH65960.1"/>
    </source>
</evidence>
<evidence type="ECO:0000313" key="3">
    <source>
        <dbReference type="Proteomes" id="UP000266441"/>
    </source>
</evidence>
<protein>
    <submittedName>
        <fullName evidence="2">Uncharacterized protein</fullName>
    </submittedName>
</protein>
<organism evidence="2 3">
    <name type="scientific">Mariniphaga sediminis</name>
    <dbReference type="NCBI Taxonomy" id="1628158"/>
    <lineage>
        <taxon>Bacteria</taxon>
        <taxon>Pseudomonadati</taxon>
        <taxon>Bacteroidota</taxon>
        <taxon>Bacteroidia</taxon>
        <taxon>Marinilabiliales</taxon>
        <taxon>Prolixibacteraceae</taxon>
        <taxon>Mariniphaga</taxon>
    </lineage>
</organism>
<comment type="caution">
    <text evidence="2">The sequence shown here is derived from an EMBL/GenBank/DDBJ whole genome shotgun (WGS) entry which is preliminary data.</text>
</comment>
<dbReference type="EMBL" id="QWET01000004">
    <property type="protein sequence ID" value="RIH65960.1"/>
    <property type="molecule type" value="Genomic_DNA"/>
</dbReference>